<proteinExistence type="predicted"/>
<accession>A0A2S4PTD1</accession>
<dbReference type="Proteomes" id="UP000237438">
    <property type="component" value="Unassembled WGS sequence"/>
</dbReference>
<protein>
    <submittedName>
        <fullName evidence="1">Uncharacterized protein</fullName>
    </submittedName>
</protein>
<keyword evidence="2" id="KW-1185">Reference proteome</keyword>
<sequence length="488" mass="55181">MSLDQSAIITYSDLAEEKCQEIDKQFDDATSQTQDTEQSGLNGDNISTLAVSQPQQVQQNPELEQWDLKIIQIDNKYLAKKISKFIAVGSTVHKLTSDELTIVANMKGKYINKEEKLIHNNGGMTVPDTVTGLMANGTKFLDAIIYLDLEPNRRPKPSPSDMHGNDDEELKIPTYDDLSKLITYIFVVFFYVLIRAHVPSKNKDNKGQPMPKFITLFLGVTDPIADIHAPARNISQEAINSIGLGVAGYRLVSVFNILKPDLYCEAPVPSGKVDIKKKPNYIDTAVSVARSFVTAGHCWDFHPATRNPNIITKYGNINKNASNLLTECYTKDTLLSLVKIKKLALVPQFDPSHTNFRLWDETMVYKATKPIFSQITSTYSDLEKSQWKAMLKRRLSSELNRTLLSAYNIPNEHHAYVAYLRDSICFSAIRLRRVDPGIPHSFEALDHCFHCSQFIVWCMTLYPLCHHNLSSTTKLTFKSVTSRIHLIY</sequence>
<dbReference type="AlphaFoldDB" id="A0A2S4PTD1"/>
<name>A0A2S4PTD1_9PEZI</name>
<gene>
    <name evidence="1" type="ORF">EPUL_002789</name>
</gene>
<dbReference type="EMBL" id="PEDP01000651">
    <property type="protein sequence ID" value="POS85298.1"/>
    <property type="molecule type" value="Genomic_DNA"/>
</dbReference>
<dbReference type="OrthoDB" id="4953202at2759"/>
<organism evidence="1 2">
    <name type="scientific">Erysiphe pulchra</name>
    <dbReference type="NCBI Taxonomy" id="225359"/>
    <lineage>
        <taxon>Eukaryota</taxon>
        <taxon>Fungi</taxon>
        <taxon>Dikarya</taxon>
        <taxon>Ascomycota</taxon>
        <taxon>Pezizomycotina</taxon>
        <taxon>Leotiomycetes</taxon>
        <taxon>Erysiphales</taxon>
        <taxon>Erysiphaceae</taxon>
        <taxon>Erysiphe</taxon>
    </lineage>
</organism>
<comment type="caution">
    <text evidence="1">The sequence shown here is derived from an EMBL/GenBank/DDBJ whole genome shotgun (WGS) entry which is preliminary data.</text>
</comment>
<evidence type="ECO:0000313" key="2">
    <source>
        <dbReference type="Proteomes" id="UP000237438"/>
    </source>
</evidence>
<dbReference type="STRING" id="225359.A0A2S4PTD1"/>
<reference evidence="1 2" key="1">
    <citation type="submission" date="2017-10" db="EMBL/GenBank/DDBJ databases">
        <title>Development of genomic resources for the powdery mildew, Erysiphe pulchra.</title>
        <authorList>
            <person name="Wadl P.A."/>
            <person name="Mack B.M."/>
            <person name="Moore G."/>
            <person name="Beltz S.B."/>
        </authorList>
    </citation>
    <scope>NUCLEOTIDE SEQUENCE [LARGE SCALE GENOMIC DNA]</scope>
    <source>
        <strain evidence="1">Cflorida</strain>
    </source>
</reference>
<evidence type="ECO:0000313" key="1">
    <source>
        <dbReference type="EMBL" id="POS85298.1"/>
    </source>
</evidence>